<dbReference type="AlphaFoldDB" id="A0A9Q3MAL8"/>
<evidence type="ECO:0000313" key="3">
    <source>
        <dbReference type="Proteomes" id="UP000749740"/>
    </source>
</evidence>
<comment type="caution">
    <text evidence="1">The sequence shown here is derived from an EMBL/GenBank/DDBJ whole genome shotgun (WGS) entry which is preliminary data.</text>
</comment>
<sequence length="78" mass="8366">MPAAIIVSSIGLVGLMSLDEAGHRVSKGPRVTLPAAIYTDQSPTQRSRAQLDQLRGALLQQKEQLRAKSANERMGLPA</sequence>
<dbReference type="Proteomes" id="UP000749740">
    <property type="component" value="Unassembled WGS sequence"/>
</dbReference>
<dbReference type="RefSeq" id="WP_221108403.1">
    <property type="nucleotide sequence ID" value="NZ_JABDXQ010000012.1"/>
</dbReference>
<dbReference type="EMBL" id="JABDYC010000010">
    <property type="protein sequence ID" value="MBX5025768.1"/>
    <property type="molecule type" value="Genomic_DNA"/>
</dbReference>
<reference evidence="1 4" key="1">
    <citation type="submission" date="2020-04" db="EMBL/GenBank/DDBJ databases">
        <title>Global-level population genomics: horizontal gene transfer, symbiosis and evolution in Rhizobia.</title>
        <authorList>
            <person name="Gai Y."/>
        </authorList>
    </citation>
    <scope>NUCLEOTIDE SEQUENCE</scope>
    <source>
        <strain evidence="2 4">BLR33</strain>
        <strain evidence="1">BLR57</strain>
    </source>
</reference>
<accession>A0A9Q3MAL8</accession>
<keyword evidence="4" id="KW-1185">Reference proteome</keyword>
<evidence type="ECO:0000313" key="4">
    <source>
        <dbReference type="Proteomes" id="UP000770629"/>
    </source>
</evidence>
<protein>
    <submittedName>
        <fullName evidence="1">Uncharacterized protein</fullName>
    </submittedName>
</protein>
<organism evidence="1 3">
    <name type="scientific">Rhizobium lentis</name>
    <dbReference type="NCBI Taxonomy" id="1138194"/>
    <lineage>
        <taxon>Bacteria</taxon>
        <taxon>Pseudomonadati</taxon>
        <taxon>Pseudomonadota</taxon>
        <taxon>Alphaproteobacteria</taxon>
        <taxon>Hyphomicrobiales</taxon>
        <taxon>Rhizobiaceae</taxon>
        <taxon>Rhizobium/Agrobacterium group</taxon>
        <taxon>Rhizobium</taxon>
    </lineage>
</organism>
<gene>
    <name evidence="2" type="ORF">HJB60_02795</name>
    <name evidence="1" type="ORF">HJB63_24925</name>
</gene>
<proteinExistence type="predicted"/>
<dbReference type="EMBL" id="JABDYF010000001">
    <property type="protein sequence ID" value="MBX5088105.1"/>
    <property type="molecule type" value="Genomic_DNA"/>
</dbReference>
<evidence type="ECO:0000313" key="1">
    <source>
        <dbReference type="EMBL" id="MBX5025768.1"/>
    </source>
</evidence>
<dbReference type="Proteomes" id="UP000770629">
    <property type="component" value="Unassembled WGS sequence"/>
</dbReference>
<name>A0A9Q3MAL8_9HYPH</name>
<evidence type="ECO:0000313" key="2">
    <source>
        <dbReference type="EMBL" id="MBX5088105.1"/>
    </source>
</evidence>